<gene>
    <name evidence="1" type="ORF">Vadar_032302</name>
</gene>
<sequence>MVPEWQDAYMDYDYLKTLLKEIQRFKHRTKPQSAQIGLKRKMTLNRAFSGLTRRNYSHISSPHVSDVESQAIMVNSGSEGGRSETMFLRSSDEGGEYEVVYFKRLDDEFDKVVKFYKSKVEEVMKEAAVLDRQMDAFIAFRVKVENPDQVRQYFDYNAEMRSLATGVAASAAELSASTPSGARASRKVHMVAIDEEGSSTQGRLDDSSDENVEESKKSIQMTKVEKPNNLRTYRPAPLDVLSQVKMNKIVETPRSSVKDLLNIPHPEEIQFNRKNLKKVEEQLKRAFIEFYQKLRLLKNFSFLNVLAFSKIMKKYDKITSRSASKSYMKMVENSYLDNSDGVTKLMDRVEATFIKHFSNSNRGKGMNILRPKVKIERHRITFSLVLATAASLVNLDMEMDPKTLDYKDITELVPLGLLMLLLGVLLCPLNIIYRSSRFFLLTCLFHCLCAPLYKVTLPDFFLGDQLTSQVQALRSLQFYICYYGRGDYKKRDDACLGLDTYKTFLFIVAALPYLGRLLQCLRRLYDERDIMQGLNGLKYFSTIVAVCMRTASSLSGATSWNILAWIASIIAAIASTYWDIVLDWGLLQKNSKNRWLRDKLLVPHKSVYFAAMVLNVLLRFVWMQTVMKVNISFLHMQTVMAIVAVLEIIRRGIWNFFRLENEHLNNVGKYRAFKSVPLPFNYDEDDSKDE</sequence>
<comment type="caution">
    <text evidence="1">The sequence shown here is derived from an EMBL/GenBank/DDBJ whole genome shotgun (WGS) entry which is preliminary data.</text>
</comment>
<protein>
    <submittedName>
        <fullName evidence="1">Uncharacterized protein</fullName>
    </submittedName>
</protein>
<proteinExistence type="predicted"/>
<name>A0ACB7Z039_9ERIC</name>
<dbReference type="EMBL" id="CM037153">
    <property type="protein sequence ID" value="KAH7859156.1"/>
    <property type="molecule type" value="Genomic_DNA"/>
</dbReference>
<evidence type="ECO:0000313" key="1">
    <source>
        <dbReference type="EMBL" id="KAH7859156.1"/>
    </source>
</evidence>
<reference evidence="1 2" key="1">
    <citation type="journal article" date="2021" name="Hortic Res">
        <title>High-quality reference genome and annotation aids understanding of berry development for evergreen blueberry (Vaccinium darrowii).</title>
        <authorList>
            <person name="Yu J."/>
            <person name="Hulse-Kemp A.M."/>
            <person name="Babiker E."/>
            <person name="Staton M."/>
        </authorList>
    </citation>
    <scope>NUCLEOTIDE SEQUENCE [LARGE SCALE GENOMIC DNA]</scope>
    <source>
        <strain evidence="2">cv. NJ 8807/NJ 8810</strain>
        <tissue evidence="1">Young leaf</tissue>
    </source>
</reference>
<evidence type="ECO:0000313" key="2">
    <source>
        <dbReference type="Proteomes" id="UP000828048"/>
    </source>
</evidence>
<dbReference type="Proteomes" id="UP000828048">
    <property type="component" value="Chromosome 3"/>
</dbReference>
<accession>A0ACB7Z039</accession>
<keyword evidence="2" id="KW-1185">Reference proteome</keyword>
<organism evidence="1 2">
    <name type="scientific">Vaccinium darrowii</name>
    <dbReference type="NCBI Taxonomy" id="229202"/>
    <lineage>
        <taxon>Eukaryota</taxon>
        <taxon>Viridiplantae</taxon>
        <taxon>Streptophyta</taxon>
        <taxon>Embryophyta</taxon>
        <taxon>Tracheophyta</taxon>
        <taxon>Spermatophyta</taxon>
        <taxon>Magnoliopsida</taxon>
        <taxon>eudicotyledons</taxon>
        <taxon>Gunneridae</taxon>
        <taxon>Pentapetalae</taxon>
        <taxon>asterids</taxon>
        <taxon>Ericales</taxon>
        <taxon>Ericaceae</taxon>
        <taxon>Vaccinioideae</taxon>
        <taxon>Vaccinieae</taxon>
        <taxon>Vaccinium</taxon>
    </lineage>
</organism>